<dbReference type="PANTHER" id="PTHR33332">
    <property type="entry name" value="REVERSE TRANSCRIPTASE DOMAIN-CONTAINING PROTEIN"/>
    <property type="match status" value="1"/>
</dbReference>
<proteinExistence type="predicted"/>
<evidence type="ECO:0000313" key="3">
    <source>
        <dbReference type="Proteomes" id="UP001333110"/>
    </source>
</evidence>
<dbReference type="EMBL" id="JAUNZN010000001">
    <property type="protein sequence ID" value="KAK4832563.1"/>
    <property type="molecule type" value="Genomic_DNA"/>
</dbReference>
<keyword evidence="3" id="KW-1185">Reference proteome</keyword>
<feature type="domain" description="Reverse transcriptase" evidence="1">
    <location>
        <begin position="28"/>
        <end position="292"/>
    </location>
</feature>
<evidence type="ECO:0000313" key="2">
    <source>
        <dbReference type="EMBL" id="KAK4832563.1"/>
    </source>
</evidence>
<reference evidence="2 3" key="1">
    <citation type="journal article" date="2023" name="J. Hered.">
        <title>Chromosome-level genome of the wood stork (Mycteria americana) provides insight into avian chromosome evolution.</title>
        <authorList>
            <person name="Flamio R. Jr."/>
            <person name="Ramstad K.M."/>
        </authorList>
    </citation>
    <scope>NUCLEOTIDE SEQUENCE [LARGE SCALE GENOMIC DNA]</scope>
    <source>
        <strain evidence="2">JAX WOST 10</strain>
    </source>
</reference>
<sequence>MGPDGIHPRVLRELAEVLTKPLSIHYQQSWLTAEVPGDWRLASVMPIYKKGWKEDPGNYRPVSLTLVLGKVMEQIILSAIMQHVQDNQIIRPSQHGFVKGRSCLTKLISFYDKVTCLVDEGKAVDAVYLDFSKAFDIVSHSILLEKLDAHGLDGCTLRWVKNWLDGQAQRVVVNGVYSSWQLVTSGVPQGSVLGPVLFNIFIDDLDEGIECALSKFAEDTELGRSVDLLEGRKALQRDLDRLDRWAEANCLRFNKAKCWVLHLGHSNPMERYRLGEEWLESCPAEKDLGVLVDSQLNMSQQCAQVAKKANSTLACIKNSVASRSREVIVPLYSALVRPHLESCVQFWAPHYKEDIEVLKSVQRMATKLVKGLEQKSYEERLRELGLFSLEKGRLRGDLIALYNYLKGGCREVGVGLFSQVTSHRTRGNGLKLHQKRFTLDFRKNFFTKRVVKHWKRLPREVAESPSLEKGRKEDLGNYRPVSLTSVPGKLMEQIILSAIMRHIENNQEIKPSQHGFRKGRSCLTNLISFYDKVTHLVDEGKAVDVVYLDFSKAFDTVSHSILLEKLAAHGLDGYTLHWVKNWLDGRAQRVVVNGVKSSWRPVTSGVPQGSVLGPVLFNIFINDLDEGIECTLSKFAEDTKLCGSLDMLEGRKALQRDLDRLDRWAEVNCMRFNKANCKVLHLGHSNPMQRYRLGEEWLQSCLAEKDLGVLVDSRLNMSQQCAQVAKKANGILACIKNSVASRSREVIVPLYSALRDIEVLERVQRRATKLVKGLEQKSCEERLRQLGLFSLEKRRLRGDLIAFFNYLKGGLFARSCTWVRATPRYQHRLEDEGIESSPAEKDLGVRADAKLDMSRECVLAAQKANCILGCIKRSVASRSRERILPLYSALVRPHLEYCVQLWSPQHRKDMDLLEWVQRRATKMIRGLEHLSYEDRLRGLGLFSLEKRRLRGGLIEAFQYLKGAYKKDGDRPSSRACRDKTRGNGFKLKDSGFRLDIRKKKNNMRVVKHWNRLPREVVNAPSLEIFKVRLDGALSNLI</sequence>
<accession>A0AAN7SM55</accession>
<evidence type="ECO:0000259" key="1">
    <source>
        <dbReference type="PROSITE" id="PS50878"/>
    </source>
</evidence>
<dbReference type="CDD" id="cd01650">
    <property type="entry name" value="RT_nLTR_like"/>
    <property type="match status" value="2"/>
</dbReference>
<dbReference type="InterPro" id="IPR000477">
    <property type="entry name" value="RT_dom"/>
</dbReference>
<name>A0AAN7SM55_MYCAM</name>
<gene>
    <name evidence="2" type="ORF">QYF61_024063</name>
</gene>
<dbReference type="InterPro" id="IPR043502">
    <property type="entry name" value="DNA/RNA_pol_sf"/>
</dbReference>
<protein>
    <recommendedName>
        <fullName evidence="1">Reverse transcriptase domain-containing protein</fullName>
    </recommendedName>
</protein>
<dbReference type="SUPFAM" id="SSF56672">
    <property type="entry name" value="DNA/RNA polymerases"/>
    <property type="match status" value="2"/>
</dbReference>
<comment type="caution">
    <text evidence="2">The sequence shown here is derived from an EMBL/GenBank/DDBJ whole genome shotgun (WGS) entry which is preliminary data.</text>
</comment>
<dbReference type="AlphaFoldDB" id="A0AAN7SM55"/>
<feature type="domain" description="Reverse transcriptase" evidence="1">
    <location>
        <begin position="467"/>
        <end position="702"/>
    </location>
</feature>
<dbReference type="PROSITE" id="PS50878">
    <property type="entry name" value="RT_POL"/>
    <property type="match status" value="2"/>
</dbReference>
<organism evidence="2 3">
    <name type="scientific">Mycteria americana</name>
    <name type="common">Wood stork</name>
    <dbReference type="NCBI Taxonomy" id="33587"/>
    <lineage>
        <taxon>Eukaryota</taxon>
        <taxon>Metazoa</taxon>
        <taxon>Chordata</taxon>
        <taxon>Craniata</taxon>
        <taxon>Vertebrata</taxon>
        <taxon>Euteleostomi</taxon>
        <taxon>Archelosauria</taxon>
        <taxon>Archosauria</taxon>
        <taxon>Dinosauria</taxon>
        <taxon>Saurischia</taxon>
        <taxon>Theropoda</taxon>
        <taxon>Coelurosauria</taxon>
        <taxon>Aves</taxon>
        <taxon>Neognathae</taxon>
        <taxon>Neoaves</taxon>
        <taxon>Aequornithes</taxon>
        <taxon>Ciconiiformes</taxon>
        <taxon>Ciconiidae</taxon>
        <taxon>Mycteria</taxon>
    </lineage>
</organism>
<dbReference type="Proteomes" id="UP001333110">
    <property type="component" value="Unassembled WGS sequence"/>
</dbReference>
<dbReference type="PRINTS" id="PR01345">
    <property type="entry name" value="CERVTRCPTASE"/>
</dbReference>
<dbReference type="Pfam" id="PF00078">
    <property type="entry name" value="RVT_1"/>
    <property type="match status" value="2"/>
</dbReference>